<organism evidence="1 2">
    <name type="scientific">Delftia lacustris</name>
    <dbReference type="NCBI Taxonomy" id="558537"/>
    <lineage>
        <taxon>Bacteria</taxon>
        <taxon>Pseudomonadati</taxon>
        <taxon>Pseudomonadota</taxon>
        <taxon>Betaproteobacteria</taxon>
        <taxon>Burkholderiales</taxon>
        <taxon>Comamonadaceae</taxon>
        <taxon>Delftia</taxon>
    </lineage>
</organism>
<dbReference type="AlphaFoldDB" id="A0A7T2YWV7"/>
<dbReference type="Proteomes" id="UP000595064">
    <property type="component" value="Chromosome"/>
</dbReference>
<dbReference type="RefSeq" id="WP_016454042.1">
    <property type="nucleotide sequence ID" value="NZ_AP025556.1"/>
</dbReference>
<name>A0A7T2YWV7_9BURK</name>
<sequence>MAETAHVTHRFTPGLRFDGLWTYAARMPSGRRYWARLPATRAGGVAAADPQRAWWCVRQCVAVLNRMPWHSVHLPPGLPVQPECGDVALALGAMLADWNVKVLDESTAQAPLLRSTDALLANGCSLLQLQAEDLSVGAPPVFWAWVVGVEMHEKFKRAKRTSAFDVPGRPRALLIWPFGSKSPLTRNHALRMTVDGEGLCGVDGIDARRGRYRCIGAITVAQSDNHSAGNGGLSGSE</sequence>
<dbReference type="EMBL" id="CP065748">
    <property type="protein sequence ID" value="QPS83642.1"/>
    <property type="molecule type" value="Genomic_DNA"/>
</dbReference>
<proteinExistence type="predicted"/>
<reference evidence="1 2" key="1">
    <citation type="submission" date="2020-12" db="EMBL/GenBank/DDBJ databases">
        <title>FDA dAtabase for Regulatory Grade micrObial Sequences (FDA-ARGOS): Supporting development and validation of Infectious Disease Dx tests.</title>
        <authorList>
            <person name="Sproer C."/>
            <person name="Gronow S."/>
            <person name="Severitt S."/>
            <person name="Schroder I."/>
            <person name="Tallon L."/>
            <person name="Sadzewicz L."/>
            <person name="Zhao X."/>
            <person name="Boylan J."/>
            <person name="Ott S."/>
            <person name="Bowen H."/>
            <person name="Vavikolanu K."/>
            <person name="Mehta A."/>
            <person name="Aluvathingal J."/>
            <person name="Nadendla S."/>
            <person name="Lowell S."/>
            <person name="Myers T."/>
            <person name="Yan Y."/>
            <person name="Sichtig H."/>
        </authorList>
    </citation>
    <scope>NUCLEOTIDE SEQUENCE [LARGE SCALE GENOMIC DNA]</scope>
    <source>
        <strain evidence="1 2">FDAARGOS_890</strain>
    </source>
</reference>
<protein>
    <submittedName>
        <fullName evidence="1">Uncharacterized protein</fullName>
    </submittedName>
</protein>
<evidence type="ECO:0000313" key="1">
    <source>
        <dbReference type="EMBL" id="QPS83642.1"/>
    </source>
</evidence>
<evidence type="ECO:0000313" key="2">
    <source>
        <dbReference type="Proteomes" id="UP000595064"/>
    </source>
</evidence>
<gene>
    <name evidence="1" type="ORF">I6G47_11500</name>
</gene>
<accession>A0A7T2YWV7</accession>
<dbReference type="KEGG" id="dla:I6G47_11500"/>
<keyword evidence="2" id="KW-1185">Reference proteome</keyword>